<dbReference type="EMBL" id="WUBI01000004">
    <property type="protein sequence ID" value="MWV46185.1"/>
    <property type="molecule type" value="Genomic_DNA"/>
</dbReference>
<feature type="signal peptide" evidence="1">
    <location>
        <begin position="1"/>
        <end position="21"/>
    </location>
</feature>
<keyword evidence="4" id="KW-1185">Reference proteome</keyword>
<evidence type="ECO:0000256" key="1">
    <source>
        <dbReference type="SAM" id="SignalP"/>
    </source>
</evidence>
<accession>A0A7X3INZ8</accession>
<dbReference type="Gene3D" id="3.40.190.10">
    <property type="entry name" value="Periplasmic binding protein-like II"/>
    <property type="match status" value="1"/>
</dbReference>
<gene>
    <name evidence="3" type="ORF">GRF59_21495</name>
</gene>
<dbReference type="PANTHER" id="PTHR43649">
    <property type="entry name" value="ARABINOSE-BINDING PROTEIN-RELATED"/>
    <property type="match status" value="1"/>
</dbReference>
<dbReference type="Pfam" id="PF01547">
    <property type="entry name" value="SBP_bac_1"/>
    <property type="match status" value="1"/>
</dbReference>
<name>A0A7X3INZ8_9BACL</name>
<dbReference type="InterPro" id="IPR050490">
    <property type="entry name" value="Bact_solute-bd_prot1"/>
</dbReference>
<dbReference type="AlphaFoldDB" id="A0A7X3INZ8"/>
<organism evidence="3 4">
    <name type="scientific">Paenibacillus dendrobii</name>
    <dbReference type="NCBI Taxonomy" id="2691084"/>
    <lineage>
        <taxon>Bacteria</taxon>
        <taxon>Bacillati</taxon>
        <taxon>Bacillota</taxon>
        <taxon>Bacilli</taxon>
        <taxon>Bacillales</taxon>
        <taxon>Paenibacillaceae</taxon>
        <taxon>Paenibacillus</taxon>
    </lineage>
</organism>
<comment type="caution">
    <text evidence="3">The sequence shown here is derived from an EMBL/GenBank/DDBJ whole genome shotgun (WGS) entry which is preliminary data.</text>
</comment>
<dbReference type="Proteomes" id="UP000460318">
    <property type="component" value="Unassembled WGS sequence"/>
</dbReference>
<dbReference type="Pfam" id="PF12010">
    <property type="entry name" value="DUF3502"/>
    <property type="match status" value="1"/>
</dbReference>
<dbReference type="PROSITE" id="PS51257">
    <property type="entry name" value="PROKAR_LIPOPROTEIN"/>
    <property type="match status" value="1"/>
</dbReference>
<feature type="chain" id="PRO_5039016936" evidence="1">
    <location>
        <begin position="22"/>
        <end position="490"/>
    </location>
</feature>
<dbReference type="InterPro" id="IPR006059">
    <property type="entry name" value="SBP"/>
</dbReference>
<dbReference type="InterPro" id="IPR022627">
    <property type="entry name" value="DUF3502"/>
</dbReference>
<protein>
    <submittedName>
        <fullName evidence="3">DUF3502 domain-containing protein</fullName>
    </submittedName>
</protein>
<dbReference type="SUPFAM" id="SSF53850">
    <property type="entry name" value="Periplasmic binding protein-like II"/>
    <property type="match status" value="1"/>
</dbReference>
<sequence length="490" mass="54559">MWKKKLATVVSLVTVFSVVLAGCGGSKDEGSSASGGDKKDKPYQLVWYQIGDPQKDTNKVVEKINEYTKEKINATVDLKMIGFGDYSKKMQVITASGEPYDIAFTSSWANDYLQNVSKGAFVELDDLLDSKGQGIVKALDPKFIEGAKVNGKIYGIPTNKEVATQRVFRFNKQFVDKYKLDISNVSSLESLEPILKTFKEKEGYAPLWGDKNTSPYLAYDFITEKLPMAIPFDSTDYKVVNFLDQPDTMKTFETLHKYYKAGYLPADIATSTNSDYQKNGKWLVDMADSQPYADLTWSRSAGYDIESKAAGDAIATNTSVLGSMMAISSTSENPEKAMEFLNLLNTDPYLRNLVDMGIEGTHYKKNADGTVTDLPAAKDYDMPSFALGNEFILNLYDNDPKDKWEQFKKFNTDAKSSPLLGFHFDPSKVQTEMAALKNVSDEYMPALMTGTVDPKDYIAKANQKFKAAGLDTVMAEVQKQIDEWKAAQGK</sequence>
<dbReference type="RefSeq" id="WP_160499795.1">
    <property type="nucleotide sequence ID" value="NZ_WUBI01000004.1"/>
</dbReference>
<keyword evidence="1" id="KW-0732">Signal</keyword>
<evidence type="ECO:0000313" key="4">
    <source>
        <dbReference type="Proteomes" id="UP000460318"/>
    </source>
</evidence>
<dbReference type="PANTHER" id="PTHR43649:SF17">
    <property type="entry name" value="ABC TRANSPORTER SOLUTE BINDING PROTEIN-SUGAR TRANSPORT"/>
    <property type="match status" value="1"/>
</dbReference>
<evidence type="ECO:0000259" key="2">
    <source>
        <dbReference type="Pfam" id="PF12010"/>
    </source>
</evidence>
<proteinExistence type="predicted"/>
<evidence type="ECO:0000313" key="3">
    <source>
        <dbReference type="EMBL" id="MWV46185.1"/>
    </source>
</evidence>
<feature type="domain" description="DUF3502" evidence="2">
    <location>
        <begin position="418"/>
        <end position="486"/>
    </location>
</feature>
<reference evidence="3 4" key="1">
    <citation type="submission" date="2019-12" db="EMBL/GenBank/DDBJ databases">
        <title>Paenibacillus sp. nov., an endophytic bacterium isolated from the stem of Dendrobium.</title>
        <authorList>
            <person name="Zhao R."/>
        </authorList>
    </citation>
    <scope>NUCLEOTIDE SEQUENCE [LARGE SCALE GENOMIC DNA]</scope>
    <source>
        <strain evidence="3 4">HJL G12</strain>
    </source>
</reference>